<proteinExistence type="predicted"/>
<organism evidence="10 11">
    <name type="scientific">Kingdonia uniflora</name>
    <dbReference type="NCBI Taxonomy" id="39325"/>
    <lineage>
        <taxon>Eukaryota</taxon>
        <taxon>Viridiplantae</taxon>
        <taxon>Streptophyta</taxon>
        <taxon>Embryophyta</taxon>
        <taxon>Tracheophyta</taxon>
        <taxon>Spermatophyta</taxon>
        <taxon>Magnoliopsida</taxon>
        <taxon>Ranunculales</taxon>
        <taxon>Circaeasteraceae</taxon>
        <taxon>Kingdonia</taxon>
    </lineage>
</organism>
<name>A0A7J7M8P2_9MAGN</name>
<evidence type="ECO:0000256" key="6">
    <source>
        <dbReference type="ARBA" id="ARBA00023136"/>
    </source>
</evidence>
<reference evidence="10 11" key="1">
    <citation type="journal article" date="2020" name="IScience">
        <title>Genome Sequencing of the Endangered Kingdonia uniflora (Circaeasteraceae, Ranunculales) Reveals Potential Mechanisms of Evolutionary Specialization.</title>
        <authorList>
            <person name="Sun Y."/>
            <person name="Deng T."/>
            <person name="Zhang A."/>
            <person name="Moore M.J."/>
            <person name="Landis J.B."/>
            <person name="Lin N."/>
            <person name="Zhang H."/>
            <person name="Zhang X."/>
            <person name="Huang J."/>
            <person name="Zhang X."/>
            <person name="Sun H."/>
            <person name="Wang H."/>
        </authorList>
    </citation>
    <scope>NUCLEOTIDE SEQUENCE [LARGE SCALE GENOMIC DNA]</scope>
    <source>
        <strain evidence="10">TB1705</strain>
        <tissue evidence="10">Leaf</tissue>
    </source>
</reference>
<comment type="subcellular location">
    <subcellularLocation>
        <location evidence="1">Membrane</location>
        <topology evidence="1">Single-pass type I membrane protein</topology>
    </subcellularLocation>
</comment>
<dbReference type="PANTHER" id="PTHR27009">
    <property type="entry name" value="RUST RESISTANCE KINASE LR10-RELATED"/>
    <property type="match status" value="1"/>
</dbReference>
<keyword evidence="3" id="KW-0812">Transmembrane</keyword>
<keyword evidence="8" id="KW-0067">ATP-binding</keyword>
<dbReference type="InterPro" id="IPR045874">
    <property type="entry name" value="LRK10/LRL21-25-like"/>
</dbReference>
<keyword evidence="2" id="KW-0418">Kinase</keyword>
<feature type="domain" description="Protein kinase" evidence="9">
    <location>
        <begin position="48"/>
        <end position="327"/>
    </location>
</feature>
<keyword evidence="7" id="KW-0325">Glycoprotein</keyword>
<dbReference type="Proteomes" id="UP000541444">
    <property type="component" value="Unassembled WGS sequence"/>
</dbReference>
<dbReference type="GO" id="GO:0016020">
    <property type="term" value="C:membrane"/>
    <property type="evidence" value="ECO:0007669"/>
    <property type="project" value="UniProtKB-SubCell"/>
</dbReference>
<protein>
    <recommendedName>
        <fullName evidence="9">Protein kinase domain-containing protein</fullName>
    </recommendedName>
</protein>
<keyword evidence="5" id="KW-1133">Transmembrane helix</keyword>
<comment type="caution">
    <text evidence="10">The sequence shown here is derived from an EMBL/GenBank/DDBJ whole genome shotgun (WGS) entry which is preliminary data.</text>
</comment>
<keyword evidence="11" id="KW-1185">Reference proteome</keyword>
<dbReference type="InterPro" id="IPR011009">
    <property type="entry name" value="Kinase-like_dom_sf"/>
</dbReference>
<dbReference type="PROSITE" id="PS50011">
    <property type="entry name" value="PROTEIN_KINASE_DOM"/>
    <property type="match status" value="1"/>
</dbReference>
<gene>
    <name evidence="10" type="ORF">GIB67_002960</name>
</gene>
<evidence type="ECO:0000256" key="7">
    <source>
        <dbReference type="ARBA" id="ARBA00023180"/>
    </source>
</evidence>
<evidence type="ECO:0000313" key="10">
    <source>
        <dbReference type="EMBL" id="KAF6151261.1"/>
    </source>
</evidence>
<evidence type="ECO:0000256" key="2">
    <source>
        <dbReference type="ARBA" id="ARBA00022527"/>
    </source>
</evidence>
<evidence type="ECO:0000256" key="4">
    <source>
        <dbReference type="ARBA" id="ARBA00022729"/>
    </source>
</evidence>
<sequence>MKEELVNLLKFHRKPNLKKDDLEIDDSDDRLTTLEITIFDLTATVGELVEQLHLINPALGFVSAKRDREMFLHNSILVLGEGSSSSSKKIEVEEKDTMNLTEEVSSDEALLLSCDDVNESWIVDSGASFHATANVVNYSDIIRMTNSFKDKLGQGGFGGVFKGKLLNGWLVAVKVMRESKGDSEDFMNEVASISRLRIRGLEYLHRGCNTRVVHFDILPHNILLNKNFRPKISDFGLAKLCSTQESYVSMLDARGTAEYIAPEVFSRNFGVVSYKSDVYSFGMMVLEIVGGRKNINGLADRTSEIFFPLDPYSYRTEGGSGDSWNSI</sequence>
<dbReference type="OrthoDB" id="4062651at2759"/>
<keyword evidence="4" id="KW-0732">Signal</keyword>
<keyword evidence="8" id="KW-0547">Nucleotide-binding</keyword>
<dbReference type="EMBL" id="JACGCM010001701">
    <property type="protein sequence ID" value="KAF6151261.1"/>
    <property type="molecule type" value="Genomic_DNA"/>
</dbReference>
<feature type="binding site" evidence="8">
    <location>
        <position position="174"/>
    </location>
    <ligand>
        <name>ATP</name>
        <dbReference type="ChEBI" id="CHEBI:30616"/>
    </ligand>
</feature>
<keyword evidence="6" id="KW-0472">Membrane</keyword>
<dbReference type="Pfam" id="PF00069">
    <property type="entry name" value="Pkinase"/>
    <property type="match status" value="1"/>
</dbReference>
<keyword evidence="2" id="KW-0808">Transferase</keyword>
<keyword evidence="2" id="KW-0723">Serine/threonine-protein kinase</keyword>
<evidence type="ECO:0000313" key="11">
    <source>
        <dbReference type="Proteomes" id="UP000541444"/>
    </source>
</evidence>
<dbReference type="GO" id="GO:0004674">
    <property type="term" value="F:protein serine/threonine kinase activity"/>
    <property type="evidence" value="ECO:0007669"/>
    <property type="project" value="UniProtKB-KW"/>
</dbReference>
<dbReference type="InterPro" id="IPR000719">
    <property type="entry name" value="Prot_kinase_dom"/>
</dbReference>
<accession>A0A7J7M8P2</accession>
<dbReference type="AlphaFoldDB" id="A0A7J7M8P2"/>
<evidence type="ECO:0000259" key="9">
    <source>
        <dbReference type="PROSITE" id="PS50011"/>
    </source>
</evidence>
<dbReference type="SUPFAM" id="SSF56112">
    <property type="entry name" value="Protein kinase-like (PK-like)"/>
    <property type="match status" value="1"/>
</dbReference>
<dbReference type="InterPro" id="IPR017441">
    <property type="entry name" value="Protein_kinase_ATP_BS"/>
</dbReference>
<evidence type="ECO:0000256" key="8">
    <source>
        <dbReference type="PROSITE-ProRule" id="PRU10141"/>
    </source>
</evidence>
<evidence type="ECO:0000256" key="5">
    <source>
        <dbReference type="ARBA" id="ARBA00022989"/>
    </source>
</evidence>
<evidence type="ECO:0000256" key="3">
    <source>
        <dbReference type="ARBA" id="ARBA00022692"/>
    </source>
</evidence>
<dbReference type="GO" id="GO:0005524">
    <property type="term" value="F:ATP binding"/>
    <property type="evidence" value="ECO:0007669"/>
    <property type="project" value="UniProtKB-UniRule"/>
</dbReference>
<dbReference type="PROSITE" id="PS00107">
    <property type="entry name" value="PROTEIN_KINASE_ATP"/>
    <property type="match status" value="1"/>
</dbReference>
<evidence type="ECO:0000256" key="1">
    <source>
        <dbReference type="ARBA" id="ARBA00004479"/>
    </source>
</evidence>
<dbReference type="Gene3D" id="1.10.510.10">
    <property type="entry name" value="Transferase(Phosphotransferase) domain 1"/>
    <property type="match status" value="2"/>
</dbReference>